<comment type="caution">
    <text evidence="6">The sequence shown here is derived from an EMBL/GenBank/DDBJ whole genome shotgun (WGS) entry which is preliminary data.</text>
</comment>
<dbReference type="InterPro" id="IPR001533">
    <property type="entry name" value="Pterin_deHydtase"/>
</dbReference>
<sequence>MPALRPLARLLPRSPPTNLFLAALRPPQPPSLHHHHHDARRALSSKPSPPLPPTQTPSDTAPILNRDAAASATATSILPLVAHLTSTTPWRLTRARTGLERHYVFGSASAALAFAEHVRAWARERNHDPEWAGCGRAVFVRWTTHRPRGLGRGDVEGARECERVARQVVGAAEEEEEEGAAEGEERWVVRGGVEDLRPEWRRMAKPTTGRESRAGLEEVWGWVRERAMGGQGEAGYWPVWSHVYGDACVSQTRWRVVEGEDGRVVGFEREPYKGSEEEERVWELELERRSGETDPKDRMGKTLHELLIEMLWGGGRKE</sequence>
<evidence type="ECO:0000256" key="2">
    <source>
        <dbReference type="ARBA" id="ARBA00006472"/>
    </source>
</evidence>
<dbReference type="Proteomes" id="UP000774617">
    <property type="component" value="Unassembled WGS sequence"/>
</dbReference>
<protein>
    <recommendedName>
        <fullName evidence="3">4a-hydroxytetrahydrobiopterin dehydratase</fullName>
        <ecNumber evidence="3">4.2.1.96</ecNumber>
    </recommendedName>
</protein>
<evidence type="ECO:0000256" key="1">
    <source>
        <dbReference type="ARBA" id="ARBA00001554"/>
    </source>
</evidence>
<keyword evidence="4" id="KW-0456">Lyase</keyword>
<evidence type="ECO:0000313" key="6">
    <source>
        <dbReference type="EMBL" id="KAH7045290.1"/>
    </source>
</evidence>
<dbReference type="SUPFAM" id="SSF55248">
    <property type="entry name" value="PCD-like"/>
    <property type="match status" value="1"/>
</dbReference>
<name>A0ABQ8G5F3_9PEZI</name>
<dbReference type="EMBL" id="JAGTJR010000019">
    <property type="protein sequence ID" value="KAH7045290.1"/>
    <property type="molecule type" value="Genomic_DNA"/>
</dbReference>
<reference evidence="6 7" key="1">
    <citation type="journal article" date="2021" name="Nat. Commun.">
        <title>Genetic determinants of endophytism in the Arabidopsis root mycobiome.</title>
        <authorList>
            <person name="Mesny F."/>
            <person name="Miyauchi S."/>
            <person name="Thiergart T."/>
            <person name="Pickel B."/>
            <person name="Atanasova L."/>
            <person name="Karlsson M."/>
            <person name="Huettel B."/>
            <person name="Barry K.W."/>
            <person name="Haridas S."/>
            <person name="Chen C."/>
            <person name="Bauer D."/>
            <person name="Andreopoulos W."/>
            <person name="Pangilinan J."/>
            <person name="LaButti K."/>
            <person name="Riley R."/>
            <person name="Lipzen A."/>
            <person name="Clum A."/>
            <person name="Drula E."/>
            <person name="Henrissat B."/>
            <person name="Kohler A."/>
            <person name="Grigoriev I.V."/>
            <person name="Martin F.M."/>
            <person name="Hacquard S."/>
        </authorList>
    </citation>
    <scope>NUCLEOTIDE SEQUENCE [LARGE SCALE GENOMIC DNA]</scope>
    <source>
        <strain evidence="6 7">MPI-SDFR-AT-0080</strain>
    </source>
</reference>
<proteinExistence type="inferred from homology"/>
<dbReference type="InterPro" id="IPR036428">
    <property type="entry name" value="PCD_sf"/>
</dbReference>
<comment type="catalytic activity">
    <reaction evidence="1">
        <text>(4aS,6R)-4a-hydroxy-L-erythro-5,6,7,8-tetrahydrobiopterin = (6R)-L-erythro-6,7-dihydrobiopterin + H2O</text>
        <dbReference type="Rhea" id="RHEA:11920"/>
        <dbReference type="ChEBI" id="CHEBI:15377"/>
        <dbReference type="ChEBI" id="CHEBI:15642"/>
        <dbReference type="ChEBI" id="CHEBI:43120"/>
        <dbReference type="EC" id="4.2.1.96"/>
    </reaction>
</comment>
<accession>A0ABQ8G5F3</accession>
<evidence type="ECO:0000256" key="3">
    <source>
        <dbReference type="ARBA" id="ARBA00013252"/>
    </source>
</evidence>
<comment type="similarity">
    <text evidence="2">Belongs to the pterin-4-alpha-carbinolamine dehydratase family.</text>
</comment>
<feature type="region of interest" description="Disordered" evidence="5">
    <location>
        <begin position="19"/>
        <end position="61"/>
    </location>
</feature>
<dbReference type="Gene3D" id="3.30.1360.20">
    <property type="entry name" value="Transcriptional coactivator/pterin dehydratase"/>
    <property type="match status" value="1"/>
</dbReference>
<organism evidence="6 7">
    <name type="scientific">Macrophomina phaseolina</name>
    <dbReference type="NCBI Taxonomy" id="35725"/>
    <lineage>
        <taxon>Eukaryota</taxon>
        <taxon>Fungi</taxon>
        <taxon>Dikarya</taxon>
        <taxon>Ascomycota</taxon>
        <taxon>Pezizomycotina</taxon>
        <taxon>Dothideomycetes</taxon>
        <taxon>Dothideomycetes incertae sedis</taxon>
        <taxon>Botryosphaeriales</taxon>
        <taxon>Botryosphaeriaceae</taxon>
        <taxon>Macrophomina</taxon>
    </lineage>
</organism>
<dbReference type="Pfam" id="PF01329">
    <property type="entry name" value="Pterin_4a"/>
    <property type="match status" value="1"/>
</dbReference>
<dbReference type="EC" id="4.2.1.96" evidence="3"/>
<gene>
    <name evidence="6" type="ORF">B0J12DRAFT_154985</name>
</gene>
<evidence type="ECO:0000313" key="7">
    <source>
        <dbReference type="Proteomes" id="UP000774617"/>
    </source>
</evidence>
<evidence type="ECO:0000256" key="5">
    <source>
        <dbReference type="SAM" id="MobiDB-lite"/>
    </source>
</evidence>
<evidence type="ECO:0000256" key="4">
    <source>
        <dbReference type="ARBA" id="ARBA00023239"/>
    </source>
</evidence>
<keyword evidence="7" id="KW-1185">Reference proteome</keyword>